<comment type="caution">
    <text evidence="1">The sequence shown here is derived from an EMBL/GenBank/DDBJ whole genome shotgun (WGS) entry which is preliminary data.</text>
</comment>
<evidence type="ECO:0000313" key="1">
    <source>
        <dbReference type="EMBL" id="KAJ7746980.1"/>
    </source>
</evidence>
<dbReference type="EMBL" id="JARKIB010000078">
    <property type="protein sequence ID" value="KAJ7746980.1"/>
    <property type="molecule type" value="Genomic_DNA"/>
</dbReference>
<name>A0AAD7IPR6_9AGAR</name>
<reference evidence="1" key="1">
    <citation type="submission" date="2023-03" db="EMBL/GenBank/DDBJ databases">
        <title>Massive genome expansion in bonnet fungi (Mycena s.s.) driven by repeated elements and novel gene families across ecological guilds.</title>
        <authorList>
            <consortium name="Lawrence Berkeley National Laboratory"/>
            <person name="Harder C.B."/>
            <person name="Miyauchi S."/>
            <person name="Viragh M."/>
            <person name="Kuo A."/>
            <person name="Thoen E."/>
            <person name="Andreopoulos B."/>
            <person name="Lu D."/>
            <person name="Skrede I."/>
            <person name="Drula E."/>
            <person name="Henrissat B."/>
            <person name="Morin E."/>
            <person name="Kohler A."/>
            <person name="Barry K."/>
            <person name="LaButti K."/>
            <person name="Morin E."/>
            <person name="Salamov A."/>
            <person name="Lipzen A."/>
            <person name="Mereny Z."/>
            <person name="Hegedus B."/>
            <person name="Baldrian P."/>
            <person name="Stursova M."/>
            <person name="Weitz H."/>
            <person name="Taylor A."/>
            <person name="Grigoriev I.V."/>
            <person name="Nagy L.G."/>
            <person name="Martin F."/>
            <person name="Kauserud H."/>
        </authorList>
    </citation>
    <scope>NUCLEOTIDE SEQUENCE</scope>
    <source>
        <strain evidence="1">CBHHK182m</strain>
    </source>
</reference>
<gene>
    <name evidence="1" type="ORF">B0H16DRAFT_1462208</name>
</gene>
<accession>A0AAD7IPR6</accession>
<organism evidence="1 2">
    <name type="scientific">Mycena metata</name>
    <dbReference type="NCBI Taxonomy" id="1033252"/>
    <lineage>
        <taxon>Eukaryota</taxon>
        <taxon>Fungi</taxon>
        <taxon>Dikarya</taxon>
        <taxon>Basidiomycota</taxon>
        <taxon>Agaricomycotina</taxon>
        <taxon>Agaricomycetes</taxon>
        <taxon>Agaricomycetidae</taxon>
        <taxon>Agaricales</taxon>
        <taxon>Marasmiineae</taxon>
        <taxon>Mycenaceae</taxon>
        <taxon>Mycena</taxon>
    </lineage>
</organism>
<keyword evidence="2" id="KW-1185">Reference proteome</keyword>
<evidence type="ECO:0000313" key="2">
    <source>
        <dbReference type="Proteomes" id="UP001215598"/>
    </source>
</evidence>
<dbReference type="Proteomes" id="UP001215598">
    <property type="component" value="Unassembled WGS sequence"/>
</dbReference>
<sequence>MALETQHQRDRRVLRTLRLMQLACRSEGQRDRCTVYGAGNPTPKGQARLAHGSEHASDWYFGRDIHLAGVRLPFGRSFPVPGPSVPPTLEKRVKGDGDFGDRKKLRESRGVAAKARWIGFQAASGGTEELLKAELHSFLLQTPGLRIVNSARVKTLVQSCVTSSFAPAQPLPPLRIFACSPGAGFEWPAPDLKRMLRATIHESGLSSSCFLLAGGFLNVVLNGIPGWLSAQASYWPNAILFRRTAKFLEFVLVQTTAFSRCTTLSPEVQIAAICSSRQAIKTRRAMLKEEIPPTFRMRRGLVSAFISPERARTYGALQHLPPSGVLWIEETNHDWLELHDPAAISSWRLKIGDS</sequence>
<protein>
    <submittedName>
        <fullName evidence="1">Uncharacterized protein</fullName>
    </submittedName>
</protein>
<dbReference type="AlphaFoldDB" id="A0AAD7IPR6"/>
<proteinExistence type="predicted"/>